<accession>A0ACB9SGC4</accession>
<sequence length="121" mass="13920">MVKTPASREGGRVFTIMDNYRQGRDKAQPINRDLVVNILLLRTIGQDYVPFMALDDLAKFEQIIEKAIRNTRRLRKAKLEEEEQRLRARQADWMANRRPAGADAAQRGEEGNPVDTELRLG</sequence>
<dbReference type="EMBL" id="CM042880">
    <property type="protein sequence ID" value="KAI4389822.1"/>
    <property type="molecule type" value="Genomic_DNA"/>
</dbReference>
<organism evidence="1 2">
    <name type="scientific">Melastoma candidum</name>
    <dbReference type="NCBI Taxonomy" id="119954"/>
    <lineage>
        <taxon>Eukaryota</taxon>
        <taxon>Viridiplantae</taxon>
        <taxon>Streptophyta</taxon>
        <taxon>Embryophyta</taxon>
        <taxon>Tracheophyta</taxon>
        <taxon>Spermatophyta</taxon>
        <taxon>Magnoliopsida</taxon>
        <taxon>eudicotyledons</taxon>
        <taxon>Gunneridae</taxon>
        <taxon>Pentapetalae</taxon>
        <taxon>rosids</taxon>
        <taxon>malvids</taxon>
        <taxon>Myrtales</taxon>
        <taxon>Melastomataceae</taxon>
        <taxon>Melastomatoideae</taxon>
        <taxon>Melastomateae</taxon>
        <taxon>Melastoma</taxon>
    </lineage>
</organism>
<dbReference type="Proteomes" id="UP001057402">
    <property type="component" value="Chromosome 1"/>
</dbReference>
<proteinExistence type="predicted"/>
<protein>
    <submittedName>
        <fullName evidence="1">Uncharacterized protein</fullName>
    </submittedName>
</protein>
<comment type="caution">
    <text evidence="1">The sequence shown here is derived from an EMBL/GenBank/DDBJ whole genome shotgun (WGS) entry which is preliminary data.</text>
</comment>
<name>A0ACB9SGC4_9MYRT</name>
<evidence type="ECO:0000313" key="1">
    <source>
        <dbReference type="EMBL" id="KAI4389822.1"/>
    </source>
</evidence>
<keyword evidence="2" id="KW-1185">Reference proteome</keyword>
<gene>
    <name evidence="1" type="ORF">MLD38_002004</name>
</gene>
<reference evidence="2" key="1">
    <citation type="journal article" date="2023" name="Front. Plant Sci.">
        <title>Chromosomal-level genome assembly of Melastoma candidum provides insights into trichome evolution.</title>
        <authorList>
            <person name="Zhong Y."/>
            <person name="Wu W."/>
            <person name="Sun C."/>
            <person name="Zou P."/>
            <person name="Liu Y."/>
            <person name="Dai S."/>
            <person name="Zhou R."/>
        </authorList>
    </citation>
    <scope>NUCLEOTIDE SEQUENCE [LARGE SCALE GENOMIC DNA]</scope>
</reference>
<evidence type="ECO:0000313" key="2">
    <source>
        <dbReference type="Proteomes" id="UP001057402"/>
    </source>
</evidence>